<dbReference type="InterPro" id="IPR020084">
    <property type="entry name" value="NUDIX_hydrolase_CS"/>
</dbReference>
<dbReference type="InterPro" id="IPR003293">
    <property type="entry name" value="Nudix_hydrolase6-like"/>
</dbReference>
<accession>B8LBX5</accession>
<dbReference type="CDD" id="cd04670">
    <property type="entry name" value="NUDIX_ASFGF2_Nudt6"/>
    <property type="match status" value="1"/>
</dbReference>
<evidence type="ECO:0000256" key="2">
    <source>
        <dbReference type="ARBA" id="ARBA00022801"/>
    </source>
</evidence>
<comment type="similarity">
    <text evidence="1 3">Belongs to the Nudix hydrolase family.</text>
</comment>
<name>B8LBX5_THAPS</name>
<dbReference type="InterPro" id="IPR015797">
    <property type="entry name" value="NUDIX_hydrolase-like_dom_sf"/>
</dbReference>
<dbReference type="HOGENOM" id="CLU_054299_3_1_1"/>
<evidence type="ECO:0000313" key="6">
    <source>
        <dbReference type="Proteomes" id="UP000001449"/>
    </source>
</evidence>
<dbReference type="GeneID" id="7448314"/>
<proteinExistence type="inferred from homology"/>
<dbReference type="EMBL" id="DS999415">
    <property type="protein sequence ID" value="EED87122.1"/>
    <property type="molecule type" value="Genomic_DNA"/>
</dbReference>
<dbReference type="InterPro" id="IPR020476">
    <property type="entry name" value="Nudix_hydrolase"/>
</dbReference>
<dbReference type="FunFam" id="3.40.630.30:FF:000388">
    <property type="entry name" value="Predicted protein"/>
    <property type="match status" value="1"/>
</dbReference>
<dbReference type="OMA" id="NNNTAIW"/>
<evidence type="ECO:0000256" key="3">
    <source>
        <dbReference type="RuleBase" id="RU003476"/>
    </source>
</evidence>
<sequence>PYNTDTFSSRLEATISTAQQLHKTAIWITVPITRAHLIEHAFKCGFEFHHAEGTTATLSKWLSNEASRIPIFATHQVGVGAVVINSATNEILCVREKRNNYRPWKIPGGLADLGEDLDEAVIREVYEETGIPCRFLSVLGVRHTHGMQFGRSDLYFVCRLEPVPDENGEVLQPVPQEGEIEATAWLPLNEY</sequence>
<reference evidence="5 6" key="2">
    <citation type="journal article" date="2008" name="Nature">
        <title>The Phaeodactylum genome reveals the evolutionary history of diatom genomes.</title>
        <authorList>
            <person name="Bowler C."/>
            <person name="Allen A.E."/>
            <person name="Badger J.H."/>
            <person name="Grimwood J."/>
            <person name="Jabbari K."/>
            <person name="Kuo A."/>
            <person name="Maheswari U."/>
            <person name="Martens C."/>
            <person name="Maumus F."/>
            <person name="Otillar R.P."/>
            <person name="Rayko E."/>
            <person name="Salamov A."/>
            <person name="Vandepoele K."/>
            <person name="Beszteri B."/>
            <person name="Gruber A."/>
            <person name="Heijde M."/>
            <person name="Katinka M."/>
            <person name="Mock T."/>
            <person name="Valentin K."/>
            <person name="Verret F."/>
            <person name="Berges J.A."/>
            <person name="Brownlee C."/>
            <person name="Cadoret J.P."/>
            <person name="Chiovitti A."/>
            <person name="Choi C.J."/>
            <person name="Coesel S."/>
            <person name="De Martino A."/>
            <person name="Detter J.C."/>
            <person name="Durkin C."/>
            <person name="Falciatore A."/>
            <person name="Fournet J."/>
            <person name="Haruta M."/>
            <person name="Huysman M.J."/>
            <person name="Jenkins B.D."/>
            <person name="Jiroutova K."/>
            <person name="Jorgensen R.E."/>
            <person name="Joubert Y."/>
            <person name="Kaplan A."/>
            <person name="Kroger N."/>
            <person name="Kroth P.G."/>
            <person name="La Roche J."/>
            <person name="Lindquist E."/>
            <person name="Lommer M."/>
            <person name="Martin-Jezequel V."/>
            <person name="Lopez P.J."/>
            <person name="Lucas S."/>
            <person name="Mangogna M."/>
            <person name="McGinnis K."/>
            <person name="Medlin L.K."/>
            <person name="Montsant A."/>
            <person name="Oudot-Le Secq M.P."/>
            <person name="Napoli C."/>
            <person name="Obornik M."/>
            <person name="Parker M.S."/>
            <person name="Petit J.L."/>
            <person name="Porcel B.M."/>
            <person name="Poulsen N."/>
            <person name="Robison M."/>
            <person name="Rychlewski L."/>
            <person name="Rynearson T.A."/>
            <person name="Schmutz J."/>
            <person name="Shapiro H."/>
            <person name="Siaut M."/>
            <person name="Stanley M."/>
            <person name="Sussman M.R."/>
            <person name="Taylor A.R."/>
            <person name="Vardi A."/>
            <person name="von Dassow P."/>
            <person name="Vyverman W."/>
            <person name="Willis A."/>
            <person name="Wyrwicz L.S."/>
            <person name="Rokhsar D.S."/>
            <person name="Weissenbach J."/>
            <person name="Armbrust E.V."/>
            <person name="Green B.R."/>
            <person name="Van de Peer Y."/>
            <person name="Grigoriev I.V."/>
        </authorList>
    </citation>
    <scope>NUCLEOTIDE SEQUENCE [LARGE SCALE GENOMIC DNA]</scope>
    <source>
        <strain evidence="5 6">CCMP1335</strain>
    </source>
</reference>
<evidence type="ECO:0000313" key="5">
    <source>
        <dbReference type="EMBL" id="EED87122.1"/>
    </source>
</evidence>
<dbReference type="PANTHER" id="PTHR13994:SF13">
    <property type="entry name" value="FI03680P"/>
    <property type="match status" value="1"/>
</dbReference>
<reference evidence="5 6" key="1">
    <citation type="journal article" date="2004" name="Science">
        <title>The genome of the diatom Thalassiosira pseudonana: ecology, evolution, and metabolism.</title>
        <authorList>
            <person name="Armbrust E.V."/>
            <person name="Berges J.A."/>
            <person name="Bowler C."/>
            <person name="Green B.R."/>
            <person name="Martinez D."/>
            <person name="Putnam N.H."/>
            <person name="Zhou S."/>
            <person name="Allen A.E."/>
            <person name="Apt K.E."/>
            <person name="Bechner M."/>
            <person name="Brzezinski M.A."/>
            <person name="Chaal B.K."/>
            <person name="Chiovitti A."/>
            <person name="Davis A.K."/>
            <person name="Demarest M.S."/>
            <person name="Detter J.C."/>
            <person name="Glavina T."/>
            <person name="Goodstein D."/>
            <person name="Hadi M.Z."/>
            <person name="Hellsten U."/>
            <person name="Hildebrand M."/>
            <person name="Jenkins B.D."/>
            <person name="Jurka J."/>
            <person name="Kapitonov V.V."/>
            <person name="Kroger N."/>
            <person name="Lau W.W."/>
            <person name="Lane T.W."/>
            <person name="Larimer F.W."/>
            <person name="Lippmeier J.C."/>
            <person name="Lucas S."/>
            <person name="Medina M."/>
            <person name="Montsant A."/>
            <person name="Obornik M."/>
            <person name="Parker M.S."/>
            <person name="Palenik B."/>
            <person name="Pazour G.J."/>
            <person name="Richardson P.M."/>
            <person name="Rynearson T.A."/>
            <person name="Saito M.A."/>
            <person name="Schwartz D.C."/>
            <person name="Thamatrakoln K."/>
            <person name="Valentin K."/>
            <person name="Vardi A."/>
            <person name="Wilkerson F.P."/>
            <person name="Rokhsar D.S."/>
        </authorList>
    </citation>
    <scope>NUCLEOTIDE SEQUENCE [LARGE SCALE GENOMIC DNA]</scope>
    <source>
        <strain evidence="5 6">CCMP1335</strain>
    </source>
</reference>
<dbReference type="GO" id="GO:0047631">
    <property type="term" value="F:ADP-ribose diphosphatase activity"/>
    <property type="evidence" value="ECO:0000318"/>
    <property type="project" value="GO_Central"/>
</dbReference>
<organism evidence="5 6">
    <name type="scientific">Thalassiosira pseudonana</name>
    <name type="common">Marine diatom</name>
    <name type="synonym">Cyclotella nana</name>
    <dbReference type="NCBI Taxonomy" id="35128"/>
    <lineage>
        <taxon>Eukaryota</taxon>
        <taxon>Sar</taxon>
        <taxon>Stramenopiles</taxon>
        <taxon>Ochrophyta</taxon>
        <taxon>Bacillariophyta</taxon>
        <taxon>Coscinodiscophyceae</taxon>
        <taxon>Thalassiosirophycidae</taxon>
        <taxon>Thalassiosirales</taxon>
        <taxon>Thalassiosiraceae</taxon>
        <taxon>Thalassiosira</taxon>
    </lineage>
</organism>
<dbReference type="SUPFAM" id="SSF55811">
    <property type="entry name" value="Nudix"/>
    <property type="match status" value="1"/>
</dbReference>
<feature type="non-terminal residue" evidence="5">
    <location>
        <position position="191"/>
    </location>
</feature>
<dbReference type="Pfam" id="PF00293">
    <property type="entry name" value="NUDIX"/>
    <property type="match status" value="1"/>
</dbReference>
<gene>
    <name evidence="5" type="ORF">THAPSDRAFT_17484</name>
</gene>
<dbReference type="PRINTS" id="PR00502">
    <property type="entry name" value="NUDIXFAMILY"/>
</dbReference>
<keyword evidence="2 3" id="KW-0378">Hydrolase</keyword>
<dbReference type="Pfam" id="PF18290">
    <property type="entry name" value="Nudix_hydro"/>
    <property type="match status" value="1"/>
</dbReference>
<evidence type="ECO:0000259" key="4">
    <source>
        <dbReference type="PROSITE" id="PS51462"/>
    </source>
</evidence>
<dbReference type="eggNOG" id="KOG0648">
    <property type="taxonomic scope" value="Eukaryota"/>
</dbReference>
<dbReference type="AlphaFoldDB" id="B8LBX5"/>
<dbReference type="Gene3D" id="3.90.79.10">
    <property type="entry name" value="Nucleoside Triphosphate Pyrophosphohydrolase"/>
    <property type="match status" value="1"/>
</dbReference>
<dbReference type="PROSITE" id="PS00893">
    <property type="entry name" value="NUDIX_BOX"/>
    <property type="match status" value="1"/>
</dbReference>
<dbReference type="GO" id="GO:0051287">
    <property type="term" value="F:NAD binding"/>
    <property type="evidence" value="ECO:0000318"/>
    <property type="project" value="GO_Central"/>
</dbReference>
<dbReference type="InterPro" id="IPR000086">
    <property type="entry name" value="NUDIX_hydrolase_dom"/>
</dbReference>
<evidence type="ECO:0000256" key="1">
    <source>
        <dbReference type="ARBA" id="ARBA00005582"/>
    </source>
</evidence>
<dbReference type="GO" id="GO:0035529">
    <property type="term" value="F:NADH pyrophosphatase activity"/>
    <property type="evidence" value="ECO:0000318"/>
    <property type="project" value="GO_Central"/>
</dbReference>
<dbReference type="RefSeq" id="XP_002296426.1">
    <property type="nucleotide sequence ID" value="XM_002296390.1"/>
</dbReference>
<protein>
    <recommendedName>
        <fullName evidence="4">Nudix hydrolase domain-containing protein</fullName>
    </recommendedName>
</protein>
<dbReference type="PANTHER" id="PTHR13994">
    <property type="entry name" value="NUDIX HYDROLASE RELATED"/>
    <property type="match status" value="1"/>
</dbReference>
<dbReference type="InParanoid" id="B8LBX5"/>
<dbReference type="KEGG" id="tps:THAPSDRAFT_17484"/>
<keyword evidence="6" id="KW-1185">Reference proteome</keyword>
<feature type="domain" description="Nudix hydrolase" evidence="4">
    <location>
        <begin position="74"/>
        <end position="191"/>
    </location>
</feature>
<dbReference type="PaxDb" id="35128-Thaps17484"/>
<dbReference type="PRINTS" id="PR01356">
    <property type="entry name" value="GFGPROTEIN"/>
</dbReference>
<feature type="non-terminal residue" evidence="5">
    <location>
        <position position="1"/>
    </location>
</feature>
<dbReference type="PROSITE" id="PS51462">
    <property type="entry name" value="NUDIX"/>
    <property type="match status" value="1"/>
</dbReference>
<dbReference type="Gene3D" id="3.40.630.30">
    <property type="match status" value="1"/>
</dbReference>
<dbReference type="InterPro" id="IPR040618">
    <property type="entry name" value="Pre-Nudix"/>
</dbReference>
<dbReference type="Proteomes" id="UP000001449">
    <property type="component" value="Chromosome 11"/>
</dbReference>